<dbReference type="PANTHER" id="PTHR12993:SF29">
    <property type="entry name" value="BLR3841 PROTEIN"/>
    <property type="match status" value="1"/>
</dbReference>
<protein>
    <submittedName>
        <fullName evidence="1">4-oxalomesaconate hydratase</fullName>
    </submittedName>
</protein>
<proteinExistence type="predicted"/>
<dbReference type="Gene3D" id="3.40.50.10320">
    <property type="entry name" value="LmbE-like"/>
    <property type="match status" value="1"/>
</dbReference>
<dbReference type="Pfam" id="PF02585">
    <property type="entry name" value="PIG-L"/>
    <property type="match status" value="1"/>
</dbReference>
<gene>
    <name evidence="1" type="ORF">EDC64_10785</name>
</gene>
<reference evidence="1 2" key="1">
    <citation type="submission" date="2019-03" db="EMBL/GenBank/DDBJ databases">
        <title>Genomic Encyclopedia of Type Strains, Phase IV (KMG-IV): sequencing the most valuable type-strain genomes for metagenomic binning, comparative biology and taxonomic classification.</title>
        <authorList>
            <person name="Goeker M."/>
        </authorList>
    </citation>
    <scope>NUCLEOTIDE SEQUENCE [LARGE SCALE GENOMIC DNA]</scope>
    <source>
        <strain evidence="1 2">DSM 9035</strain>
    </source>
</reference>
<dbReference type="EMBL" id="SMAI01000007">
    <property type="protein sequence ID" value="TCT04269.1"/>
    <property type="molecule type" value="Genomic_DNA"/>
</dbReference>
<keyword evidence="2" id="KW-1185">Reference proteome</keyword>
<dbReference type="AlphaFoldDB" id="A0A4R3LWV8"/>
<evidence type="ECO:0000313" key="2">
    <source>
        <dbReference type="Proteomes" id="UP000294664"/>
    </source>
</evidence>
<organism evidence="1 2">
    <name type="scientific">Aquabacter spiritensis</name>
    <dbReference type="NCBI Taxonomy" id="933073"/>
    <lineage>
        <taxon>Bacteria</taxon>
        <taxon>Pseudomonadati</taxon>
        <taxon>Pseudomonadota</taxon>
        <taxon>Alphaproteobacteria</taxon>
        <taxon>Hyphomicrobiales</taxon>
        <taxon>Xanthobacteraceae</taxon>
        <taxon>Aquabacter</taxon>
    </lineage>
</organism>
<dbReference type="InterPro" id="IPR024078">
    <property type="entry name" value="LmbE-like_dom_sf"/>
</dbReference>
<dbReference type="InterPro" id="IPR003737">
    <property type="entry name" value="GlcNAc_PI_deacetylase-related"/>
</dbReference>
<dbReference type="GO" id="GO:0016811">
    <property type="term" value="F:hydrolase activity, acting on carbon-nitrogen (but not peptide) bonds, in linear amides"/>
    <property type="evidence" value="ECO:0007669"/>
    <property type="project" value="TreeGrafter"/>
</dbReference>
<sequence length="240" mass="26923">MSDQKTALIVTAHPGDFVWRAGGAIALHVRKGYRVKIVCLSFGERGESQFAWKTAGVAMDEVKAQRKAEAEEAAAILGASIEFFDAGDYPLKLTEAMFDRMVDIYREEKPAFVLTHALADPYNMDHPEATRFAQDARIIAQAAGHKPDPSRAYSAPPVFLFEPHQPEQCDFKPNVILNITDVWETKRKAFEVLAAQKHLWDYYTRVALNRGVQGGRNSGRAMTYGEAYQRVFPMIVEELA</sequence>
<dbReference type="PANTHER" id="PTHR12993">
    <property type="entry name" value="N-ACETYLGLUCOSAMINYL-PHOSPHATIDYLINOSITOL DE-N-ACETYLASE-RELATED"/>
    <property type="match status" value="1"/>
</dbReference>
<name>A0A4R3LWV8_9HYPH</name>
<comment type="caution">
    <text evidence="1">The sequence shown here is derived from an EMBL/GenBank/DDBJ whole genome shotgun (WGS) entry which is preliminary data.</text>
</comment>
<evidence type="ECO:0000313" key="1">
    <source>
        <dbReference type="EMBL" id="TCT04269.1"/>
    </source>
</evidence>
<dbReference type="SUPFAM" id="SSF102588">
    <property type="entry name" value="LmbE-like"/>
    <property type="match status" value="1"/>
</dbReference>
<dbReference type="RefSeq" id="WP_132031785.1">
    <property type="nucleotide sequence ID" value="NZ_SMAI01000007.1"/>
</dbReference>
<dbReference type="OrthoDB" id="7253851at2"/>
<accession>A0A4R3LWV8</accession>
<dbReference type="Proteomes" id="UP000294664">
    <property type="component" value="Unassembled WGS sequence"/>
</dbReference>